<evidence type="ECO:0000313" key="9">
    <source>
        <dbReference type="EMBL" id="EFY06050.1"/>
    </source>
</evidence>
<evidence type="ECO:0000256" key="2">
    <source>
        <dbReference type="ARBA" id="ARBA00022448"/>
    </source>
</evidence>
<organism evidence="9 10">
    <name type="scientific">Succinatimonas hippei (strain DSM 22608 / JCM 16073 / KCTC 15190 / YIT 12066)</name>
    <dbReference type="NCBI Taxonomy" id="762983"/>
    <lineage>
        <taxon>Bacteria</taxon>
        <taxon>Pseudomonadati</taxon>
        <taxon>Pseudomonadota</taxon>
        <taxon>Gammaproteobacteria</taxon>
        <taxon>Aeromonadales</taxon>
        <taxon>Succinivibrionaceae</taxon>
        <taxon>Succinatimonas</taxon>
    </lineage>
</organism>
<feature type="transmembrane region" description="Helical" evidence="7">
    <location>
        <begin position="372"/>
        <end position="392"/>
    </location>
</feature>
<evidence type="ECO:0000256" key="1">
    <source>
        <dbReference type="ARBA" id="ARBA00004651"/>
    </source>
</evidence>
<dbReference type="InterPro" id="IPR036259">
    <property type="entry name" value="MFS_trans_sf"/>
</dbReference>
<feature type="transmembrane region" description="Helical" evidence="7">
    <location>
        <begin position="12"/>
        <end position="38"/>
    </location>
</feature>
<dbReference type="AlphaFoldDB" id="E8LNA3"/>
<gene>
    <name evidence="9" type="ORF">HMPREF9444_02256</name>
</gene>
<keyword evidence="10" id="KW-1185">Reference proteome</keyword>
<comment type="subcellular location">
    <subcellularLocation>
        <location evidence="1">Cell membrane</location>
        <topology evidence="1">Multi-pass membrane protein</topology>
    </subcellularLocation>
</comment>
<feature type="transmembrane region" description="Helical" evidence="7">
    <location>
        <begin position="50"/>
        <end position="68"/>
    </location>
</feature>
<feature type="transmembrane region" description="Helical" evidence="7">
    <location>
        <begin position="171"/>
        <end position="188"/>
    </location>
</feature>
<dbReference type="STRING" id="762983.HMPREF9444_02256"/>
<comment type="caution">
    <text evidence="9">The sequence shown here is derived from an EMBL/GenBank/DDBJ whole genome shotgun (WGS) entry which is preliminary data.</text>
</comment>
<feature type="transmembrane region" description="Helical" evidence="7">
    <location>
        <begin position="306"/>
        <end position="330"/>
    </location>
</feature>
<dbReference type="OrthoDB" id="7283458at2"/>
<feature type="domain" description="Major facilitator superfamily (MFS) profile" evidence="8">
    <location>
        <begin position="13"/>
        <end position="401"/>
    </location>
</feature>
<feature type="transmembrane region" description="Helical" evidence="7">
    <location>
        <begin position="217"/>
        <end position="240"/>
    </location>
</feature>
<proteinExistence type="predicted"/>
<dbReference type="RefSeq" id="WP_009144390.1">
    <property type="nucleotide sequence ID" value="NZ_GL831077.1"/>
</dbReference>
<keyword evidence="5 7" id="KW-1133">Transmembrane helix</keyword>
<evidence type="ECO:0000256" key="5">
    <source>
        <dbReference type="ARBA" id="ARBA00022989"/>
    </source>
</evidence>
<feature type="transmembrane region" description="Helical" evidence="7">
    <location>
        <begin position="281"/>
        <end position="300"/>
    </location>
</feature>
<dbReference type="Pfam" id="PF07690">
    <property type="entry name" value="MFS_1"/>
    <property type="match status" value="1"/>
</dbReference>
<dbReference type="PROSITE" id="PS50850">
    <property type="entry name" value="MFS"/>
    <property type="match status" value="1"/>
</dbReference>
<keyword evidence="2" id="KW-0813">Transport</keyword>
<evidence type="ECO:0000256" key="4">
    <source>
        <dbReference type="ARBA" id="ARBA00022692"/>
    </source>
</evidence>
<keyword evidence="6 7" id="KW-0472">Membrane</keyword>
<feature type="transmembrane region" description="Helical" evidence="7">
    <location>
        <begin position="80"/>
        <end position="100"/>
    </location>
</feature>
<feature type="transmembrane region" description="Helical" evidence="7">
    <location>
        <begin position="342"/>
        <end position="360"/>
    </location>
</feature>
<dbReference type="PANTHER" id="PTHR23517:SF13">
    <property type="entry name" value="MAJOR FACILITATOR SUPERFAMILY MFS_1"/>
    <property type="match status" value="1"/>
</dbReference>
<dbReference type="EMBL" id="AEVO01000159">
    <property type="protein sequence ID" value="EFY06050.1"/>
    <property type="molecule type" value="Genomic_DNA"/>
</dbReference>
<dbReference type="InterPro" id="IPR050171">
    <property type="entry name" value="MFS_Transporters"/>
</dbReference>
<feature type="transmembrane region" description="Helical" evidence="7">
    <location>
        <begin position="148"/>
        <end position="165"/>
    </location>
</feature>
<keyword evidence="4 7" id="KW-0812">Transmembrane</keyword>
<accession>E8LNA3</accession>
<keyword evidence="3" id="KW-1003">Cell membrane</keyword>
<name>E8LNA3_SUCHY</name>
<reference evidence="9 10" key="1">
    <citation type="submission" date="2011-01" db="EMBL/GenBank/DDBJ databases">
        <authorList>
            <person name="Weinstock G."/>
            <person name="Sodergren E."/>
            <person name="Clifton S."/>
            <person name="Fulton L."/>
            <person name="Fulton B."/>
            <person name="Courtney L."/>
            <person name="Fronick C."/>
            <person name="Harrison M."/>
            <person name="Strong C."/>
            <person name="Farmer C."/>
            <person name="Delahaunty K."/>
            <person name="Markovic C."/>
            <person name="Hall O."/>
            <person name="Minx P."/>
            <person name="Tomlinson C."/>
            <person name="Mitreva M."/>
            <person name="Hou S."/>
            <person name="Chen J."/>
            <person name="Wollam A."/>
            <person name="Pepin K.H."/>
            <person name="Johnson M."/>
            <person name="Bhonagiri V."/>
            <person name="Zhang X."/>
            <person name="Suruliraj S."/>
            <person name="Warren W."/>
            <person name="Chinwalla A."/>
            <person name="Mardis E.R."/>
            <person name="Wilson R.K."/>
        </authorList>
    </citation>
    <scope>NUCLEOTIDE SEQUENCE [LARGE SCALE GENOMIC DNA]</scope>
    <source>
        <strain evidence="10">DSM 22608 / JCM 16073 / KCTC 15190 / YIT 12066</strain>
    </source>
</reference>
<evidence type="ECO:0000259" key="8">
    <source>
        <dbReference type="PROSITE" id="PS50850"/>
    </source>
</evidence>
<dbReference type="Gene3D" id="1.20.1250.20">
    <property type="entry name" value="MFS general substrate transporter like domains"/>
    <property type="match status" value="1"/>
</dbReference>
<evidence type="ECO:0000256" key="6">
    <source>
        <dbReference type="ARBA" id="ARBA00023136"/>
    </source>
</evidence>
<dbReference type="Proteomes" id="UP000018458">
    <property type="component" value="Unassembled WGS sequence"/>
</dbReference>
<dbReference type="eggNOG" id="COG2814">
    <property type="taxonomic scope" value="Bacteria"/>
</dbReference>
<evidence type="ECO:0000256" key="3">
    <source>
        <dbReference type="ARBA" id="ARBA00022475"/>
    </source>
</evidence>
<dbReference type="SUPFAM" id="SSF103473">
    <property type="entry name" value="MFS general substrate transporter"/>
    <property type="match status" value="1"/>
</dbReference>
<dbReference type="InterPro" id="IPR011701">
    <property type="entry name" value="MFS"/>
</dbReference>
<dbReference type="GO" id="GO:0022857">
    <property type="term" value="F:transmembrane transporter activity"/>
    <property type="evidence" value="ECO:0007669"/>
    <property type="project" value="InterPro"/>
</dbReference>
<evidence type="ECO:0000313" key="10">
    <source>
        <dbReference type="Proteomes" id="UP000018458"/>
    </source>
</evidence>
<dbReference type="PANTHER" id="PTHR23517">
    <property type="entry name" value="RESISTANCE PROTEIN MDTM, PUTATIVE-RELATED-RELATED"/>
    <property type="match status" value="1"/>
</dbReference>
<dbReference type="InterPro" id="IPR020846">
    <property type="entry name" value="MFS_dom"/>
</dbReference>
<feature type="transmembrane region" description="Helical" evidence="7">
    <location>
        <begin position="106"/>
        <end position="127"/>
    </location>
</feature>
<feature type="transmembrane region" description="Helical" evidence="7">
    <location>
        <begin position="252"/>
        <end position="274"/>
    </location>
</feature>
<evidence type="ECO:0000256" key="7">
    <source>
        <dbReference type="SAM" id="Phobius"/>
    </source>
</evidence>
<dbReference type="GO" id="GO:0005886">
    <property type="term" value="C:plasma membrane"/>
    <property type="evidence" value="ECO:0007669"/>
    <property type="project" value="UniProtKB-SubCell"/>
</dbReference>
<dbReference type="HOGENOM" id="CLU_038683_0_1_6"/>
<protein>
    <submittedName>
        <fullName evidence="9">Transporter, major facilitator family protein</fullName>
    </submittedName>
</protein>
<sequence length="408" mass="44324">MHLSKLTEQGRSLSFFTAVSSLIVTFAVASFAIPMMAIWTDSHHLSTANIANTVLSYFVGCMVALLLFSRLSNFLGRKPVVSISLLLSITASLLFAYSTVANELYVARFLQGLACGLASSAGMAWVVDNSPKSSTWLGTALTAASPNIGLSVGCLLTGFIVAYRFLSPKLLFELSIVLLCLCLILVFLSNETMRFNTESLTKVLVPKFAVPKRLKRIFVVSAAGFVGSWGVGAILQGFSARYAIEIFGKTDALLTALIYLLFIMPNAMMGIIVGKFDPVRTTLLLISIFTVAALSLFLCIHFKSTLLFILSVFFTGMAGGGVVTATLRLLLWDSTLKERAGIIAALYFCSYVGSGAPNFIIGRMSNITLDEIGIGFSMWVLLVWIIVVTTLLRMKKSPNEAESLRFKR</sequence>